<dbReference type="AlphaFoldDB" id="A0AAN9R616"/>
<accession>A0AAN9R616</accession>
<dbReference type="Proteomes" id="UP001367508">
    <property type="component" value="Unassembled WGS sequence"/>
</dbReference>
<sequence length="71" mass="8150">MDNVDLVRLKGDLLSVLEAEKEELESSLSKEELHIWNLLVLTSDSIITHTKCHLQSDISSFKFPHNKPYIT</sequence>
<organism evidence="1 2">
    <name type="scientific">Canavalia gladiata</name>
    <name type="common">Sword bean</name>
    <name type="synonym">Dolichos gladiatus</name>
    <dbReference type="NCBI Taxonomy" id="3824"/>
    <lineage>
        <taxon>Eukaryota</taxon>
        <taxon>Viridiplantae</taxon>
        <taxon>Streptophyta</taxon>
        <taxon>Embryophyta</taxon>
        <taxon>Tracheophyta</taxon>
        <taxon>Spermatophyta</taxon>
        <taxon>Magnoliopsida</taxon>
        <taxon>eudicotyledons</taxon>
        <taxon>Gunneridae</taxon>
        <taxon>Pentapetalae</taxon>
        <taxon>rosids</taxon>
        <taxon>fabids</taxon>
        <taxon>Fabales</taxon>
        <taxon>Fabaceae</taxon>
        <taxon>Papilionoideae</taxon>
        <taxon>50 kb inversion clade</taxon>
        <taxon>NPAAA clade</taxon>
        <taxon>indigoferoid/millettioid clade</taxon>
        <taxon>Phaseoleae</taxon>
        <taxon>Canavalia</taxon>
    </lineage>
</organism>
<keyword evidence="2" id="KW-1185">Reference proteome</keyword>
<comment type="caution">
    <text evidence="1">The sequence shown here is derived from an EMBL/GenBank/DDBJ whole genome shotgun (WGS) entry which is preliminary data.</text>
</comment>
<evidence type="ECO:0000313" key="2">
    <source>
        <dbReference type="Proteomes" id="UP001367508"/>
    </source>
</evidence>
<gene>
    <name evidence="1" type="ORF">VNO77_02563</name>
</gene>
<protein>
    <submittedName>
        <fullName evidence="1">Uncharacterized protein</fullName>
    </submittedName>
</protein>
<name>A0AAN9R616_CANGL</name>
<reference evidence="1 2" key="1">
    <citation type="submission" date="2024-01" db="EMBL/GenBank/DDBJ databases">
        <title>The genomes of 5 underutilized Papilionoideae crops provide insights into root nodulation and disease resistanc.</title>
        <authorList>
            <person name="Jiang F."/>
        </authorList>
    </citation>
    <scope>NUCLEOTIDE SEQUENCE [LARGE SCALE GENOMIC DNA]</scope>
    <source>
        <strain evidence="1">LVBAO_FW01</strain>
        <tissue evidence="1">Leaves</tissue>
    </source>
</reference>
<evidence type="ECO:0000313" key="1">
    <source>
        <dbReference type="EMBL" id="KAK7360557.1"/>
    </source>
</evidence>
<dbReference type="EMBL" id="JAYMYQ010000001">
    <property type="protein sequence ID" value="KAK7360557.1"/>
    <property type="molecule type" value="Genomic_DNA"/>
</dbReference>
<proteinExistence type="predicted"/>